<keyword evidence="3" id="KW-1185">Reference proteome</keyword>
<name>A0ABV6C579_9ACTN</name>
<dbReference type="RefSeq" id="WP_377790517.1">
    <property type="nucleotide sequence ID" value="NZ_JBHLYQ010000169.1"/>
</dbReference>
<reference evidence="2 3" key="1">
    <citation type="submission" date="2024-09" db="EMBL/GenBank/DDBJ databases">
        <authorList>
            <person name="Sun Q."/>
            <person name="Mori K."/>
        </authorList>
    </citation>
    <scope>NUCLEOTIDE SEQUENCE [LARGE SCALE GENOMIC DNA]</scope>
    <source>
        <strain evidence="2 3">JCM 15389</strain>
    </source>
</reference>
<dbReference type="EMBL" id="JBHLYQ010000169">
    <property type="protein sequence ID" value="MFC0082849.1"/>
    <property type="molecule type" value="Genomic_DNA"/>
</dbReference>
<dbReference type="SUPFAM" id="SSF55464">
    <property type="entry name" value="Origin of replication-binding domain, RBD-like"/>
    <property type="match status" value="1"/>
</dbReference>
<feature type="non-terminal residue" evidence="2">
    <location>
        <position position="136"/>
    </location>
</feature>
<sequence length="136" mass="13721">MLRLGKVGPAGGAYYLAPAEGTGTGAEPAGQWLGRGVGALGLAGTVAREPFERLLAGCHPESGEPLGPSLSARRVGAYDLTFAAPKSVSLLATLAGAEVGSVVLACHQRAVARALGYLEERAAGLRVADGGVRRVE</sequence>
<dbReference type="Pfam" id="PF08751">
    <property type="entry name" value="TrwC"/>
    <property type="match status" value="1"/>
</dbReference>
<dbReference type="Proteomes" id="UP001589788">
    <property type="component" value="Unassembled WGS sequence"/>
</dbReference>
<comment type="caution">
    <text evidence="2">The sequence shown here is derived from an EMBL/GenBank/DDBJ whole genome shotgun (WGS) entry which is preliminary data.</text>
</comment>
<organism evidence="2 3">
    <name type="scientific">Aciditerrimonas ferrireducens</name>
    <dbReference type="NCBI Taxonomy" id="667306"/>
    <lineage>
        <taxon>Bacteria</taxon>
        <taxon>Bacillati</taxon>
        <taxon>Actinomycetota</taxon>
        <taxon>Acidimicrobiia</taxon>
        <taxon>Acidimicrobiales</taxon>
        <taxon>Acidimicrobiaceae</taxon>
        <taxon>Aciditerrimonas</taxon>
    </lineage>
</organism>
<evidence type="ECO:0000313" key="3">
    <source>
        <dbReference type="Proteomes" id="UP001589788"/>
    </source>
</evidence>
<gene>
    <name evidence="2" type="ORF">ACFFRE_11980</name>
</gene>
<evidence type="ECO:0000313" key="2">
    <source>
        <dbReference type="EMBL" id="MFC0082849.1"/>
    </source>
</evidence>
<accession>A0ABV6C579</accession>
<proteinExistence type="predicted"/>
<dbReference type="InterPro" id="IPR014862">
    <property type="entry name" value="TrwC"/>
</dbReference>
<protein>
    <submittedName>
        <fullName evidence="2">Relaxase domain-containing protein</fullName>
    </submittedName>
</protein>
<evidence type="ECO:0000259" key="1">
    <source>
        <dbReference type="Pfam" id="PF08751"/>
    </source>
</evidence>
<feature type="domain" description="TrwC relaxase" evidence="1">
    <location>
        <begin position="13"/>
        <end position="135"/>
    </location>
</feature>